<dbReference type="EMBL" id="FOTC01000001">
    <property type="protein sequence ID" value="SFK84041.1"/>
    <property type="molecule type" value="Genomic_DNA"/>
</dbReference>
<dbReference type="RefSeq" id="WP_089867406.1">
    <property type="nucleotide sequence ID" value="NZ_FOTC01000001.1"/>
</dbReference>
<accession>A0A1I4CVV5</accession>
<dbReference type="GO" id="GO:0052689">
    <property type="term" value="F:carboxylic ester hydrolase activity"/>
    <property type="evidence" value="ECO:0007669"/>
    <property type="project" value="TreeGrafter"/>
</dbReference>
<dbReference type="InterPro" id="IPR029058">
    <property type="entry name" value="AB_hydrolase_fold"/>
</dbReference>
<evidence type="ECO:0000313" key="5">
    <source>
        <dbReference type="Proteomes" id="UP000199607"/>
    </source>
</evidence>
<dbReference type="STRING" id="553466.SAMN04487950_1373"/>
<protein>
    <submittedName>
        <fullName evidence="4">Phospholipase/carboxylesterase</fullName>
    </submittedName>
</protein>
<dbReference type="Pfam" id="PF02230">
    <property type="entry name" value="Abhydrolase_2"/>
    <property type="match status" value="1"/>
</dbReference>
<dbReference type="GO" id="GO:0005737">
    <property type="term" value="C:cytoplasm"/>
    <property type="evidence" value="ECO:0007669"/>
    <property type="project" value="TreeGrafter"/>
</dbReference>
<dbReference type="PANTHER" id="PTHR10655:SF17">
    <property type="entry name" value="LYSOPHOSPHOLIPASE-LIKE PROTEIN 1"/>
    <property type="match status" value="1"/>
</dbReference>
<dbReference type="AlphaFoldDB" id="A0A1I4CVV5"/>
<dbReference type="Gene3D" id="3.40.50.1820">
    <property type="entry name" value="alpha/beta hydrolase"/>
    <property type="match status" value="1"/>
</dbReference>
<dbReference type="InterPro" id="IPR003140">
    <property type="entry name" value="PLipase/COase/thioEstase"/>
</dbReference>
<dbReference type="InterPro" id="IPR050565">
    <property type="entry name" value="LYPA1-2/EST-like"/>
</dbReference>
<dbReference type="GO" id="GO:0008474">
    <property type="term" value="F:palmitoyl-(protein) hydrolase activity"/>
    <property type="evidence" value="ECO:0007669"/>
    <property type="project" value="TreeGrafter"/>
</dbReference>
<reference evidence="5" key="1">
    <citation type="submission" date="2016-10" db="EMBL/GenBank/DDBJ databases">
        <authorList>
            <person name="Varghese N."/>
            <person name="Submissions S."/>
        </authorList>
    </citation>
    <scope>NUCLEOTIDE SEQUENCE [LARGE SCALE GENOMIC DNA]</scope>
    <source>
        <strain evidence="5">CGMCC 1.7738</strain>
    </source>
</reference>
<dbReference type="Proteomes" id="UP000199607">
    <property type="component" value="Unassembled WGS sequence"/>
</dbReference>
<organism evidence="4 5">
    <name type="scientific">Halogranum rubrum</name>
    <dbReference type="NCBI Taxonomy" id="553466"/>
    <lineage>
        <taxon>Archaea</taxon>
        <taxon>Methanobacteriati</taxon>
        <taxon>Methanobacteriota</taxon>
        <taxon>Stenosarchaea group</taxon>
        <taxon>Halobacteria</taxon>
        <taxon>Halobacteriales</taxon>
        <taxon>Haloferacaceae</taxon>
    </lineage>
</organism>
<feature type="domain" description="Phospholipase/carboxylesterase/thioesterase" evidence="3">
    <location>
        <begin position="23"/>
        <end position="210"/>
    </location>
</feature>
<proteinExistence type="inferred from homology"/>
<gene>
    <name evidence="4" type="ORF">SAMN04487950_1373</name>
</gene>
<dbReference type="PANTHER" id="PTHR10655">
    <property type="entry name" value="LYSOPHOSPHOLIPASE-RELATED"/>
    <property type="match status" value="1"/>
</dbReference>
<keyword evidence="2" id="KW-0378">Hydrolase</keyword>
<evidence type="ECO:0000256" key="2">
    <source>
        <dbReference type="ARBA" id="ARBA00022801"/>
    </source>
</evidence>
<keyword evidence="5" id="KW-1185">Reference proteome</keyword>
<comment type="similarity">
    <text evidence="1">Belongs to the AB hydrolase superfamily. AB hydrolase 2 family.</text>
</comment>
<name>A0A1I4CVV5_9EURY</name>
<evidence type="ECO:0000313" key="4">
    <source>
        <dbReference type="EMBL" id="SFK84041.1"/>
    </source>
</evidence>
<evidence type="ECO:0000256" key="1">
    <source>
        <dbReference type="ARBA" id="ARBA00006499"/>
    </source>
</evidence>
<evidence type="ECO:0000259" key="3">
    <source>
        <dbReference type="Pfam" id="PF02230"/>
    </source>
</evidence>
<dbReference type="SUPFAM" id="SSF53474">
    <property type="entry name" value="alpha/beta-Hydrolases"/>
    <property type="match status" value="1"/>
</dbReference>
<sequence>MNEESHPGPHDGQPIETAGAPFQVAESAVVVLHGRGDSPKQFLRLADEFHHRGVLYLAPEAAGRAWFPGPVDEAATAKEPWLSSAFRLVDRTLGVAADAGIPPERVVFVGFSQGASLAAEYVASHPRRYGGLAVLAGSLFGQDAAETDHDGSLDETPVFLGCGADDPHVTVERIRGSAATFRRLGGEVTDRVYDDLGHAINDDEVHEVDRLVASVTVMEDDG</sequence>